<evidence type="ECO:0000256" key="3">
    <source>
        <dbReference type="ARBA" id="ARBA00048340"/>
    </source>
</evidence>
<dbReference type="InterPro" id="IPR036291">
    <property type="entry name" value="NAD(P)-bd_dom_sf"/>
</dbReference>
<comment type="catalytic activity">
    <reaction evidence="3">
        <text>a (2E,4Z)-dienoyl-CoA + NADPH + H(+) = a 4,5-saturated-(3E)-enoyl-CoA + NADP(+)</text>
        <dbReference type="Rhea" id="RHEA:61892"/>
        <dbReference type="ChEBI" id="CHEBI:15378"/>
        <dbReference type="ChEBI" id="CHEBI:57783"/>
        <dbReference type="ChEBI" id="CHEBI:58349"/>
        <dbReference type="ChEBI" id="CHEBI:85099"/>
        <dbReference type="ChEBI" id="CHEBI:85493"/>
        <dbReference type="EC" id="1.3.1.124"/>
    </reaction>
</comment>
<dbReference type="SUPFAM" id="SSF51735">
    <property type="entry name" value="NAD(P)-binding Rossmann-fold domains"/>
    <property type="match status" value="1"/>
</dbReference>
<protein>
    <recommendedName>
        <fullName evidence="1">2,4-dienoyl-CoA reductase [(3E)-enoyl-CoA-producing]</fullName>
        <ecNumber evidence="1">1.3.1.124</ecNumber>
    </recommendedName>
</protein>
<dbReference type="Proteomes" id="UP000515121">
    <property type="component" value="Unplaced"/>
</dbReference>
<gene>
    <name evidence="5" type="primary">LOC111308529</name>
</gene>
<evidence type="ECO:0000256" key="1">
    <source>
        <dbReference type="ARBA" id="ARBA00026117"/>
    </source>
</evidence>
<dbReference type="RefSeq" id="XP_022762635.1">
    <property type="nucleotide sequence ID" value="XM_022906900.1"/>
</dbReference>
<reference evidence="5" key="1">
    <citation type="submission" date="2025-08" db="UniProtKB">
        <authorList>
            <consortium name="RefSeq"/>
        </authorList>
    </citation>
    <scope>IDENTIFICATION</scope>
    <source>
        <tissue evidence="5">Fruit stalk</tissue>
    </source>
</reference>
<dbReference type="Pfam" id="PF13561">
    <property type="entry name" value="adh_short_C2"/>
    <property type="match status" value="1"/>
</dbReference>
<name>A0A6P6ACN8_DURZI</name>
<comment type="catalytic activity">
    <reaction evidence="2">
        <text>a (2E,4E)-dienoyl-CoA + NADPH + H(+) = a 4,5-saturated-(3E)-enoyl-CoA + NADP(+)</text>
        <dbReference type="Rhea" id="RHEA:45912"/>
        <dbReference type="ChEBI" id="CHEBI:15378"/>
        <dbReference type="ChEBI" id="CHEBI:57783"/>
        <dbReference type="ChEBI" id="CHEBI:58349"/>
        <dbReference type="ChEBI" id="CHEBI:85101"/>
        <dbReference type="ChEBI" id="CHEBI:85493"/>
        <dbReference type="EC" id="1.3.1.124"/>
    </reaction>
</comment>
<dbReference type="EC" id="1.3.1.124" evidence="1"/>
<dbReference type="PRINTS" id="PR00081">
    <property type="entry name" value="GDHRDH"/>
</dbReference>
<organism evidence="4 5">
    <name type="scientific">Durio zibethinus</name>
    <name type="common">Durian</name>
    <dbReference type="NCBI Taxonomy" id="66656"/>
    <lineage>
        <taxon>Eukaryota</taxon>
        <taxon>Viridiplantae</taxon>
        <taxon>Streptophyta</taxon>
        <taxon>Embryophyta</taxon>
        <taxon>Tracheophyta</taxon>
        <taxon>Spermatophyta</taxon>
        <taxon>Magnoliopsida</taxon>
        <taxon>eudicotyledons</taxon>
        <taxon>Gunneridae</taxon>
        <taxon>Pentapetalae</taxon>
        <taxon>rosids</taxon>
        <taxon>malvids</taxon>
        <taxon>Malvales</taxon>
        <taxon>Malvaceae</taxon>
        <taxon>Helicteroideae</taxon>
        <taxon>Durio</taxon>
    </lineage>
</organism>
<dbReference type="Gene3D" id="3.40.50.720">
    <property type="entry name" value="NAD(P)-binding Rossmann-like Domain"/>
    <property type="match status" value="1"/>
</dbReference>
<accession>A0A6P6ACN8</accession>
<dbReference type="InterPro" id="IPR002347">
    <property type="entry name" value="SDR_fam"/>
</dbReference>
<keyword evidence="4" id="KW-1185">Reference proteome</keyword>
<evidence type="ECO:0000313" key="4">
    <source>
        <dbReference type="Proteomes" id="UP000515121"/>
    </source>
</evidence>
<sequence length="170" mass="18358">MCHEALKYLKKGGPGKDLSNGGTIINITAAIHYGATWYQIHASAAKAAVDSITRSLALEWGTDHGIRVNGIAPGAIDDTVGLIKLAPEEIMSKIKEKPLYTFGEKWDIAMAALYLASDAGKFVNGTILVVDGGQWLSKPRFLSKDAVKQLSRRQEIRSRVAPTGLPKSKL</sequence>
<dbReference type="PANTHER" id="PTHR43296">
    <property type="entry name" value="PEROXISOMAL 2,4-DIENOYL-COA REDUCTASE"/>
    <property type="match status" value="1"/>
</dbReference>
<dbReference type="PANTHER" id="PTHR43296:SF10">
    <property type="entry name" value="2,4-DIENOYL-COA REDUCTASE [(3E)-ENOYL-COA-PRODUCING]"/>
    <property type="match status" value="1"/>
</dbReference>
<dbReference type="GO" id="GO:0009062">
    <property type="term" value="P:fatty acid catabolic process"/>
    <property type="evidence" value="ECO:0007669"/>
    <property type="project" value="InterPro"/>
</dbReference>
<dbReference type="InterPro" id="IPR045017">
    <property type="entry name" value="DECR2-like"/>
</dbReference>
<dbReference type="GO" id="GO:0008670">
    <property type="term" value="F:2,4-dienoyl-CoA reductase (NADPH) activity"/>
    <property type="evidence" value="ECO:0007669"/>
    <property type="project" value="InterPro"/>
</dbReference>
<dbReference type="GO" id="GO:0005777">
    <property type="term" value="C:peroxisome"/>
    <property type="evidence" value="ECO:0007669"/>
    <property type="project" value="TreeGrafter"/>
</dbReference>
<evidence type="ECO:0000313" key="5">
    <source>
        <dbReference type="RefSeq" id="XP_022762635.1"/>
    </source>
</evidence>
<dbReference type="GeneID" id="111308529"/>
<proteinExistence type="predicted"/>
<evidence type="ECO:0000256" key="2">
    <source>
        <dbReference type="ARBA" id="ARBA00048009"/>
    </source>
</evidence>
<dbReference type="AlphaFoldDB" id="A0A6P6ACN8"/>